<evidence type="ECO:0000313" key="1">
    <source>
        <dbReference type="EMBL" id="MCH4287613.1"/>
    </source>
</evidence>
<accession>A0ABS9RD76</accession>
<organism evidence="1 2">
    <name type="scientific">Amedibacillus hominis</name>
    <dbReference type="NCBI Taxonomy" id="2897776"/>
    <lineage>
        <taxon>Bacteria</taxon>
        <taxon>Bacillati</taxon>
        <taxon>Bacillota</taxon>
        <taxon>Erysipelotrichia</taxon>
        <taxon>Erysipelotrichales</taxon>
        <taxon>Erysipelotrichaceae</taxon>
        <taxon>Amedibacillus</taxon>
    </lineage>
</organism>
<dbReference type="RefSeq" id="WP_117453511.1">
    <property type="nucleotide sequence ID" value="NZ_JAKVPQ010000029.1"/>
</dbReference>
<gene>
    <name evidence="1" type="ORF">LQE99_21040</name>
</gene>
<protein>
    <submittedName>
        <fullName evidence="1">DUF3783 domain-containing protein</fullName>
    </submittedName>
</protein>
<name>A0ABS9RD76_9FIRM</name>
<dbReference type="Proteomes" id="UP001202402">
    <property type="component" value="Unassembled WGS sequence"/>
</dbReference>
<sequence>MKNVLLYFGANPEKKDNVCKILEDLHLTPIVVSDEENSQQVGYLMKLADFTKQSEKGERIAMDLMVFEDVDDDTIREFTKFSKLLHCEMPQKAMLTEHNKNWKLCDLLQEIEKEHAYFAYVEKIHTMLNESQHLIIDDYTKDSWKAYETAFYAAYDAIQKQCSMDEIKAVYERFYKAKEGLKKA</sequence>
<dbReference type="Pfam" id="PF12646">
    <property type="entry name" value="DUF3783"/>
    <property type="match status" value="1"/>
</dbReference>
<dbReference type="InterPro" id="IPR016621">
    <property type="entry name" value="UCP014543"/>
</dbReference>
<proteinExistence type="predicted"/>
<comment type="caution">
    <text evidence="1">The sequence shown here is derived from an EMBL/GenBank/DDBJ whole genome shotgun (WGS) entry which is preliminary data.</text>
</comment>
<dbReference type="EMBL" id="JAKVPQ010000029">
    <property type="protein sequence ID" value="MCH4287613.1"/>
    <property type="molecule type" value="Genomic_DNA"/>
</dbReference>
<reference evidence="1 2" key="1">
    <citation type="submission" date="2022-02" db="EMBL/GenBank/DDBJ databases">
        <title>Genome of Erysipelotrichaceae sp. nov. NSJ-176 isolated from human feces.</title>
        <authorList>
            <person name="Abdugheni R."/>
        </authorList>
    </citation>
    <scope>NUCLEOTIDE SEQUENCE [LARGE SCALE GENOMIC DNA]</scope>
    <source>
        <strain evidence="1 2">NSJ-176</strain>
    </source>
</reference>
<evidence type="ECO:0000313" key="2">
    <source>
        <dbReference type="Proteomes" id="UP001202402"/>
    </source>
</evidence>
<keyword evidence="2" id="KW-1185">Reference proteome</keyword>